<proteinExistence type="predicted"/>
<evidence type="ECO:0000313" key="2">
    <source>
        <dbReference type="EMBL" id="KAK9016022.1"/>
    </source>
</evidence>
<reference evidence="2 3" key="1">
    <citation type="journal article" date="2024" name="G3 (Bethesda)">
        <title>Genome assembly of Hibiscus sabdariffa L. provides insights into metabolisms of medicinal natural products.</title>
        <authorList>
            <person name="Kim T."/>
        </authorList>
    </citation>
    <scope>NUCLEOTIDE SEQUENCE [LARGE SCALE GENOMIC DNA]</scope>
    <source>
        <strain evidence="2">TK-2024</strain>
        <tissue evidence="2">Old leaves</tissue>
    </source>
</reference>
<sequence length="74" mass="8013">MPSSIGAKKPKPSLKTHGPTPGLEQANQNQDPMHPTQLAEPKSNHLNAPTWVTSRKTYGVTGRNESNRATVIVL</sequence>
<evidence type="ECO:0000313" key="3">
    <source>
        <dbReference type="Proteomes" id="UP001396334"/>
    </source>
</evidence>
<keyword evidence="3" id="KW-1185">Reference proteome</keyword>
<dbReference type="Proteomes" id="UP001396334">
    <property type="component" value="Unassembled WGS sequence"/>
</dbReference>
<gene>
    <name evidence="2" type="ORF">V6N11_007107</name>
</gene>
<name>A0ABR2RSZ6_9ROSI</name>
<protein>
    <submittedName>
        <fullName evidence="2">Uncharacterized protein</fullName>
    </submittedName>
</protein>
<dbReference type="EMBL" id="JBBPBN010000021">
    <property type="protein sequence ID" value="KAK9016022.1"/>
    <property type="molecule type" value="Genomic_DNA"/>
</dbReference>
<evidence type="ECO:0000256" key="1">
    <source>
        <dbReference type="SAM" id="MobiDB-lite"/>
    </source>
</evidence>
<feature type="region of interest" description="Disordered" evidence="1">
    <location>
        <begin position="1"/>
        <end position="50"/>
    </location>
</feature>
<organism evidence="2 3">
    <name type="scientific">Hibiscus sabdariffa</name>
    <name type="common">roselle</name>
    <dbReference type="NCBI Taxonomy" id="183260"/>
    <lineage>
        <taxon>Eukaryota</taxon>
        <taxon>Viridiplantae</taxon>
        <taxon>Streptophyta</taxon>
        <taxon>Embryophyta</taxon>
        <taxon>Tracheophyta</taxon>
        <taxon>Spermatophyta</taxon>
        <taxon>Magnoliopsida</taxon>
        <taxon>eudicotyledons</taxon>
        <taxon>Gunneridae</taxon>
        <taxon>Pentapetalae</taxon>
        <taxon>rosids</taxon>
        <taxon>malvids</taxon>
        <taxon>Malvales</taxon>
        <taxon>Malvaceae</taxon>
        <taxon>Malvoideae</taxon>
        <taxon>Hibiscus</taxon>
    </lineage>
</organism>
<accession>A0ABR2RSZ6</accession>
<comment type="caution">
    <text evidence="2">The sequence shown here is derived from an EMBL/GenBank/DDBJ whole genome shotgun (WGS) entry which is preliminary data.</text>
</comment>